<dbReference type="Gene3D" id="1.10.287.470">
    <property type="entry name" value="Helix hairpin bin"/>
    <property type="match status" value="1"/>
</dbReference>
<dbReference type="GO" id="GO:0015562">
    <property type="term" value="F:efflux transmembrane transporter activity"/>
    <property type="evidence" value="ECO:0007669"/>
    <property type="project" value="TreeGrafter"/>
</dbReference>
<feature type="compositionally biased region" description="Basic and acidic residues" evidence="3">
    <location>
        <begin position="331"/>
        <end position="349"/>
    </location>
</feature>
<dbReference type="Pfam" id="PF25990">
    <property type="entry name" value="Beta-barrel_YknX"/>
    <property type="match status" value="1"/>
</dbReference>
<feature type="domain" description="Multidrug resistance protein MdtA-like barrel-sandwich hybrid" evidence="5">
    <location>
        <begin position="65"/>
        <end position="209"/>
    </location>
</feature>
<feature type="region of interest" description="Disordered" evidence="3">
    <location>
        <begin position="331"/>
        <end position="358"/>
    </location>
</feature>
<evidence type="ECO:0000256" key="2">
    <source>
        <dbReference type="SAM" id="Coils"/>
    </source>
</evidence>
<dbReference type="InterPro" id="IPR006143">
    <property type="entry name" value="RND_pump_MFP"/>
</dbReference>
<dbReference type="PANTHER" id="PTHR30469:SF33">
    <property type="entry name" value="SLR1207 PROTEIN"/>
    <property type="match status" value="1"/>
</dbReference>
<feature type="coiled-coil region" evidence="2">
    <location>
        <begin position="105"/>
        <end position="132"/>
    </location>
</feature>
<dbReference type="GO" id="GO:1990281">
    <property type="term" value="C:efflux pump complex"/>
    <property type="evidence" value="ECO:0007669"/>
    <property type="project" value="TreeGrafter"/>
</dbReference>
<gene>
    <name evidence="8" type="ORF">P0M35_08300</name>
</gene>
<dbReference type="InterPro" id="IPR058625">
    <property type="entry name" value="MdtA-like_BSH"/>
</dbReference>
<dbReference type="Pfam" id="PF25975">
    <property type="entry name" value="CzcB_C"/>
    <property type="match status" value="1"/>
</dbReference>
<dbReference type="NCBIfam" id="TIGR01730">
    <property type="entry name" value="RND_mfp"/>
    <property type="match status" value="1"/>
</dbReference>
<keyword evidence="4" id="KW-1133">Transmembrane helix</keyword>
<dbReference type="Gene3D" id="2.40.420.20">
    <property type="match status" value="1"/>
</dbReference>
<evidence type="ECO:0000256" key="4">
    <source>
        <dbReference type="SAM" id="Phobius"/>
    </source>
</evidence>
<evidence type="ECO:0000259" key="6">
    <source>
        <dbReference type="Pfam" id="PF25975"/>
    </source>
</evidence>
<comment type="similarity">
    <text evidence="1">Belongs to the membrane fusion protein (MFP) (TC 8.A.1) family.</text>
</comment>
<dbReference type="Gene3D" id="2.40.30.170">
    <property type="match status" value="1"/>
</dbReference>
<dbReference type="Proteomes" id="UP001221302">
    <property type="component" value="Unassembled WGS sequence"/>
</dbReference>
<keyword evidence="2" id="KW-0175">Coiled coil</keyword>
<dbReference type="Pfam" id="PF25917">
    <property type="entry name" value="BSH_RND"/>
    <property type="match status" value="1"/>
</dbReference>
<evidence type="ECO:0000256" key="3">
    <source>
        <dbReference type="SAM" id="MobiDB-lite"/>
    </source>
</evidence>
<evidence type="ECO:0000259" key="7">
    <source>
        <dbReference type="Pfam" id="PF25990"/>
    </source>
</evidence>
<accession>A0AAE3P0I0</accession>
<evidence type="ECO:0000256" key="1">
    <source>
        <dbReference type="ARBA" id="ARBA00009477"/>
    </source>
</evidence>
<dbReference type="EMBL" id="JARGDL010000010">
    <property type="protein sequence ID" value="MDF1612149.1"/>
    <property type="molecule type" value="Genomic_DNA"/>
</dbReference>
<dbReference type="PANTHER" id="PTHR30469">
    <property type="entry name" value="MULTIDRUG RESISTANCE PROTEIN MDTA"/>
    <property type="match status" value="1"/>
</dbReference>
<evidence type="ECO:0000313" key="8">
    <source>
        <dbReference type="EMBL" id="MDF1612149.1"/>
    </source>
</evidence>
<keyword evidence="4" id="KW-0472">Membrane</keyword>
<feature type="domain" description="YknX-like beta-barrel" evidence="7">
    <location>
        <begin position="231"/>
        <end position="308"/>
    </location>
</feature>
<evidence type="ECO:0000259" key="5">
    <source>
        <dbReference type="Pfam" id="PF25917"/>
    </source>
</evidence>
<dbReference type="InterPro" id="IPR058636">
    <property type="entry name" value="Beta-barrel_YknX"/>
</dbReference>
<dbReference type="SUPFAM" id="SSF111369">
    <property type="entry name" value="HlyD-like secretion proteins"/>
    <property type="match status" value="1"/>
</dbReference>
<sequence>MANGKKSKKKYYIFGGIGLMILAVILLVVFGGNKEQIITVQTEKVQKRTITQIVSATGKINPVYQVMISAEATGEIVYLPIKEGDVVQKGQLLVRIKPYIYEAQRNNAAARLEQAKATLRSTEAQLNKVQSDYKRIQGLYDKKLASDSELETAKANYLQTLGSYESQKSLVVQSEAALKEATENLNKTYVYAPMDGTISKLNVELAQRVLGSNFSPGTEILTVADLRKMEARVDVDENDVVLVSVGDEAIVKVDAFGDKEFKGKVTQIGNSAVSKGLGTQDEVVNFEVRILIEDPDKQLRPGMSCDADIKTETKPNVIAVPIQSVTARVDKQKTVENKSEEESQVEKPKNGKSNKPKEVVFLAQDGKAKMVEVKTGISDDSYIEIINGLKGGEDVISGPYKAISKELEDGVKISLQSKRKGEKENK</sequence>
<keyword evidence="4" id="KW-0812">Transmembrane</keyword>
<reference evidence="8" key="1">
    <citation type="submission" date="2023-03" db="EMBL/GenBank/DDBJ databases">
        <title>Stygiobacter electus gen. nov., sp. nov., facultatively anaerobic thermotolerant bacterium of the class Ignavibacteria from a well of Yessentuki mineral water deposit.</title>
        <authorList>
            <person name="Podosokorskaya O.A."/>
            <person name="Elcheninov A.G."/>
            <person name="Petrova N.F."/>
            <person name="Zavarzina D.G."/>
            <person name="Kublanov I.V."/>
            <person name="Merkel A.Y."/>
        </authorList>
    </citation>
    <scope>NUCLEOTIDE SEQUENCE</scope>
    <source>
        <strain evidence="8">09-Me</strain>
    </source>
</reference>
<dbReference type="AlphaFoldDB" id="A0AAE3P0I0"/>
<dbReference type="RefSeq" id="WP_321535917.1">
    <property type="nucleotide sequence ID" value="NZ_JARGDL010000010.1"/>
</dbReference>
<dbReference type="Gene3D" id="2.40.50.100">
    <property type="match status" value="1"/>
</dbReference>
<evidence type="ECO:0000313" key="9">
    <source>
        <dbReference type="Proteomes" id="UP001221302"/>
    </source>
</evidence>
<name>A0AAE3P0I0_9BACT</name>
<dbReference type="InterPro" id="IPR058649">
    <property type="entry name" value="CzcB_C"/>
</dbReference>
<keyword evidence="9" id="KW-1185">Reference proteome</keyword>
<feature type="transmembrane region" description="Helical" evidence="4">
    <location>
        <begin position="12"/>
        <end position="32"/>
    </location>
</feature>
<comment type="caution">
    <text evidence="8">The sequence shown here is derived from an EMBL/GenBank/DDBJ whole genome shotgun (WGS) entry which is preliminary data.</text>
</comment>
<organism evidence="8 9">
    <name type="scientific">Stygiobacter electus</name>
    <dbReference type="NCBI Taxonomy" id="3032292"/>
    <lineage>
        <taxon>Bacteria</taxon>
        <taxon>Pseudomonadati</taxon>
        <taxon>Ignavibacteriota</taxon>
        <taxon>Ignavibacteria</taxon>
        <taxon>Ignavibacteriales</taxon>
        <taxon>Melioribacteraceae</taxon>
        <taxon>Stygiobacter</taxon>
    </lineage>
</organism>
<feature type="domain" description="CzcB-like C-terminal circularly permuted SH3-like" evidence="6">
    <location>
        <begin position="357"/>
        <end position="396"/>
    </location>
</feature>
<protein>
    <submittedName>
        <fullName evidence="8">Efflux RND transporter periplasmic adaptor subunit</fullName>
    </submittedName>
</protein>
<proteinExistence type="inferred from homology"/>